<evidence type="ECO:0000256" key="3">
    <source>
        <dbReference type="ARBA" id="ARBA00022490"/>
    </source>
</evidence>
<evidence type="ECO:0000256" key="4">
    <source>
        <dbReference type="ARBA" id="ARBA00023125"/>
    </source>
</evidence>
<dbReference type="EMBL" id="JBHTMC010000013">
    <property type="protein sequence ID" value="MFD1263282.1"/>
    <property type="molecule type" value="Genomic_DNA"/>
</dbReference>
<dbReference type="SUPFAM" id="SSF81273">
    <property type="entry name" value="H-NS histone-like proteins"/>
    <property type="match status" value="1"/>
</dbReference>
<keyword evidence="4" id="KW-0238">DNA-binding</keyword>
<organism evidence="6 7">
    <name type="scientific">Thauera mechernichensis</name>
    <dbReference type="NCBI Taxonomy" id="82788"/>
    <lineage>
        <taxon>Bacteria</taxon>
        <taxon>Pseudomonadati</taxon>
        <taxon>Pseudomonadota</taxon>
        <taxon>Betaproteobacteria</taxon>
        <taxon>Rhodocyclales</taxon>
        <taxon>Zoogloeaceae</taxon>
        <taxon>Thauera</taxon>
    </lineage>
</organism>
<keyword evidence="7" id="KW-1185">Reference proteome</keyword>
<dbReference type="InterPro" id="IPR027444">
    <property type="entry name" value="H-NS_C_dom"/>
</dbReference>
<evidence type="ECO:0000313" key="6">
    <source>
        <dbReference type="EMBL" id="MFD1263282.1"/>
    </source>
</evidence>
<feature type="domain" description="DNA-binding protein H-NS-like C-terminal" evidence="5">
    <location>
        <begin position="52"/>
        <end position="91"/>
    </location>
</feature>
<sequence>MTSLQELLAQKEALEQQIAQIKKAERADALQNARSLIGTFDLTVDELFGKQKSSVKAVAVKYRNPETGETWTGRGRAPRWLEGKNREDFAV</sequence>
<comment type="subcellular location">
    <subcellularLocation>
        <location evidence="1">Cytoplasm</location>
        <location evidence="1">Nucleoid</location>
    </subcellularLocation>
</comment>
<dbReference type="RefSeq" id="WP_002930971.1">
    <property type="nucleotide sequence ID" value="NZ_JARQZE010000007.1"/>
</dbReference>
<dbReference type="SMART" id="SM00528">
    <property type="entry name" value="HNS"/>
    <property type="match status" value="1"/>
</dbReference>
<dbReference type="Pfam" id="PF00816">
    <property type="entry name" value="Histone_HNS"/>
    <property type="match status" value="1"/>
</dbReference>
<protein>
    <submittedName>
        <fullName evidence="6">H-NS family nucleoid-associated regulatory protein</fullName>
    </submittedName>
</protein>
<evidence type="ECO:0000259" key="5">
    <source>
        <dbReference type="SMART" id="SM00528"/>
    </source>
</evidence>
<proteinExistence type="inferred from homology"/>
<keyword evidence="3" id="KW-0963">Cytoplasm</keyword>
<dbReference type="Gene3D" id="4.10.430.30">
    <property type="match status" value="1"/>
</dbReference>
<dbReference type="Proteomes" id="UP001597158">
    <property type="component" value="Unassembled WGS sequence"/>
</dbReference>
<dbReference type="PANTHER" id="PTHR38097">
    <property type="match status" value="1"/>
</dbReference>
<reference evidence="7" key="1">
    <citation type="journal article" date="2019" name="Int. J. Syst. Evol. Microbiol.">
        <title>The Global Catalogue of Microorganisms (GCM) 10K type strain sequencing project: providing services to taxonomists for standard genome sequencing and annotation.</title>
        <authorList>
            <consortium name="The Broad Institute Genomics Platform"/>
            <consortium name="The Broad Institute Genome Sequencing Center for Infectious Disease"/>
            <person name="Wu L."/>
            <person name="Ma J."/>
        </authorList>
    </citation>
    <scope>NUCLEOTIDE SEQUENCE [LARGE SCALE GENOMIC DNA]</scope>
    <source>
        <strain evidence="7">CCUG 48884</strain>
    </source>
</reference>
<name>A0ABW3WB85_9RHOO</name>
<accession>A0ABW3WB85</accession>
<evidence type="ECO:0000313" key="7">
    <source>
        <dbReference type="Proteomes" id="UP001597158"/>
    </source>
</evidence>
<comment type="caution">
    <text evidence="6">The sequence shown here is derived from an EMBL/GenBank/DDBJ whole genome shotgun (WGS) entry which is preliminary data.</text>
</comment>
<dbReference type="PANTHER" id="PTHR38097:SF2">
    <property type="entry name" value="DNA-BINDING PROTEIN STPA"/>
    <property type="match status" value="1"/>
</dbReference>
<comment type="similarity">
    <text evidence="2">Belongs to the histone-like protein H-NS family.</text>
</comment>
<evidence type="ECO:0000256" key="1">
    <source>
        <dbReference type="ARBA" id="ARBA00004453"/>
    </source>
</evidence>
<evidence type="ECO:0000256" key="2">
    <source>
        <dbReference type="ARBA" id="ARBA00010610"/>
    </source>
</evidence>
<gene>
    <name evidence="6" type="ORF">ACFQ4M_06765</name>
</gene>